<dbReference type="InterPro" id="IPR004813">
    <property type="entry name" value="OPT"/>
</dbReference>
<evidence type="ECO:0000256" key="2">
    <source>
        <dbReference type="ARBA" id="ARBA00008807"/>
    </source>
</evidence>
<evidence type="ECO:0000256" key="9">
    <source>
        <dbReference type="SAM" id="Phobius"/>
    </source>
</evidence>
<evidence type="ECO:0000313" key="11">
    <source>
        <dbReference type="Proteomes" id="UP000094285"/>
    </source>
</evidence>
<dbReference type="NCBIfam" id="TIGR00728">
    <property type="entry name" value="OPT_sfam"/>
    <property type="match status" value="1"/>
</dbReference>
<dbReference type="Pfam" id="PF03169">
    <property type="entry name" value="OPT"/>
    <property type="match status" value="1"/>
</dbReference>
<evidence type="ECO:0000313" key="10">
    <source>
        <dbReference type="EMBL" id="ODV81732.1"/>
    </source>
</evidence>
<comment type="subcellular location">
    <subcellularLocation>
        <location evidence="1">Membrane</location>
        <topology evidence="1">Multi-pass membrane protein</topology>
    </subcellularLocation>
</comment>
<proteinExistence type="inferred from homology"/>
<dbReference type="Proteomes" id="UP000094285">
    <property type="component" value="Unassembled WGS sequence"/>
</dbReference>
<evidence type="ECO:0000256" key="3">
    <source>
        <dbReference type="ARBA" id="ARBA00022448"/>
    </source>
</evidence>
<dbReference type="OrthoDB" id="9986677at2759"/>
<feature type="transmembrane region" description="Helical" evidence="9">
    <location>
        <begin position="791"/>
        <end position="815"/>
    </location>
</feature>
<name>A0A1E4SQP4_9ASCO</name>
<evidence type="ECO:0000256" key="7">
    <source>
        <dbReference type="ARBA" id="ARBA00022989"/>
    </source>
</evidence>
<comment type="similarity">
    <text evidence="2">Belongs to the oligopeptide OPT transporter family.</text>
</comment>
<feature type="transmembrane region" description="Helical" evidence="9">
    <location>
        <begin position="602"/>
        <end position="623"/>
    </location>
</feature>
<feature type="transmembrane region" description="Helical" evidence="9">
    <location>
        <begin position="689"/>
        <end position="707"/>
    </location>
</feature>
<evidence type="ECO:0000256" key="6">
    <source>
        <dbReference type="ARBA" id="ARBA00022927"/>
    </source>
</evidence>
<keyword evidence="3" id="KW-0813">Transport</keyword>
<dbReference type="InterPro" id="IPR004648">
    <property type="entry name" value="Oligpept_transpt"/>
</dbReference>
<dbReference type="NCBIfam" id="TIGR00727">
    <property type="entry name" value="ISP4_OPT"/>
    <property type="match status" value="1"/>
</dbReference>
<sequence>MVRESEGYIELSTLSNDGTPSTSQGYEDRNLSESQVRLILLRIGLISDDDYNSARPIDDVFITRQAEYMLDRIDQLNIKDAITILREALVEHRGDVNFLLEDYRLIEQLVKLIPSDLEAKVHEKIPEVQSEEHIKNRTYLNIVDWNLQVRLEAALIHFHSPYPEVRSITDPYDDPHTPVDTIRAYTIGFAWTFIGSIVNNFFVHRMPSIFLGAHTIQILLLPSGKIWEKYVPEKIIEFWGYSFDLNPGPWTYKEMMLSTIIYLCSAGTPYLVYNIFVMKLDRFYGLKWVTLTYQILLMVSTQFLGFGFALLMKKVCIYPSKALWPTTLPTIALNRALMKEDTSNNSIYGWKISRYSFFYLVFIGSFIYNWIPSFFFKALSTFNWPTWFNPDLIHLNNITGSQSGLGLNPLPTFDWNVIDTSSCLTIPFYTYVNQYVGMVMGFFVILIVYYSNNKWTAYFPINSNKLFNNKGEIYKVHEILDENNAFDNKKYLEVGPPYFSAANLVLYGAYFALYPFAILYNFATEWDSMKTSFVNIWTSITDSFKPALEKHSTYGRYSEDPHCKMMSKYEDVPDWWFLLILLTSTLFAVICVLFYPTETPIWGVFFTILINFIFLIPITSIASVTGYSFGLNVLVELIVGYAIPNSGIALITLKGYGYNIDSQASNYITDQKLAHYSKIPPKAIFKGQLFSTMISVVVALAIANWQLENVPDICDSHQKDKLKCPGANTFFFSSIQYGEIGPAKVFSGLYPVLKWCFLLGALLVIPCAWFKKNGPPKLTRYFQPTIILGGFLFYAPYNILYFTVGLYFSYFFMYYVKKNYILWWEKYNYILTSGLSAGVAFSALVIFFTVQYHQHKIDWWGNTIIDMGYEGALGTWLKAKDAPDGYIGLRKGQFP</sequence>
<feature type="transmembrane region" description="Helical" evidence="9">
    <location>
        <begin position="184"/>
        <end position="203"/>
    </location>
</feature>
<feature type="transmembrane region" description="Helical" evidence="9">
    <location>
        <begin position="288"/>
        <end position="311"/>
    </location>
</feature>
<feature type="transmembrane region" description="Helical" evidence="9">
    <location>
        <begin position="357"/>
        <end position="376"/>
    </location>
</feature>
<feature type="transmembrane region" description="Helical" evidence="9">
    <location>
        <begin position="827"/>
        <end position="850"/>
    </location>
</feature>
<accession>A0A1E4SQP4</accession>
<gene>
    <name evidence="10" type="ORF">CANTADRAFT_24561</name>
</gene>
<keyword evidence="7 9" id="KW-1133">Transmembrane helix</keyword>
<dbReference type="EMBL" id="KV453909">
    <property type="protein sequence ID" value="ODV81732.1"/>
    <property type="molecule type" value="Genomic_DNA"/>
</dbReference>
<feature type="transmembrane region" description="Helical" evidence="9">
    <location>
        <begin position="575"/>
        <end position="595"/>
    </location>
</feature>
<evidence type="ECO:0000256" key="5">
    <source>
        <dbReference type="ARBA" id="ARBA00022856"/>
    </source>
</evidence>
<reference evidence="11" key="1">
    <citation type="submission" date="2016-05" db="EMBL/GenBank/DDBJ databases">
        <title>Comparative genomics of biotechnologically important yeasts.</title>
        <authorList>
            <consortium name="DOE Joint Genome Institute"/>
            <person name="Riley R."/>
            <person name="Haridas S."/>
            <person name="Wolfe K.H."/>
            <person name="Lopes M.R."/>
            <person name="Hittinger C.T."/>
            <person name="Goker M."/>
            <person name="Salamov A."/>
            <person name="Wisecaver J."/>
            <person name="Long T.M."/>
            <person name="Aerts A.L."/>
            <person name="Barry K."/>
            <person name="Choi C."/>
            <person name="Clum A."/>
            <person name="Coughlan A.Y."/>
            <person name="Deshpande S."/>
            <person name="Douglass A.P."/>
            <person name="Hanson S.J."/>
            <person name="Klenk H.-P."/>
            <person name="Labutti K."/>
            <person name="Lapidus A."/>
            <person name="Lindquist E."/>
            <person name="Lipzen A."/>
            <person name="Meier-Kolthoff J.P."/>
            <person name="Ohm R.A."/>
            <person name="Otillar R.P."/>
            <person name="Pangilinan J."/>
            <person name="Peng Y."/>
            <person name="Rokas A."/>
            <person name="Rosa C.A."/>
            <person name="Scheuner C."/>
            <person name="Sibirny A.A."/>
            <person name="Slot J.C."/>
            <person name="Stielow J.B."/>
            <person name="Sun H."/>
            <person name="Kurtzman C.P."/>
            <person name="Blackwell M."/>
            <person name="Grigoriev I.V."/>
            <person name="Jeffries T.W."/>
        </authorList>
    </citation>
    <scope>NUCLEOTIDE SEQUENCE [LARGE SCALE GENOMIC DNA]</scope>
    <source>
        <strain evidence="11">NRRL Y-17324</strain>
    </source>
</reference>
<evidence type="ECO:0000256" key="4">
    <source>
        <dbReference type="ARBA" id="ARBA00022692"/>
    </source>
</evidence>
<keyword evidence="4 9" id="KW-0812">Transmembrane</keyword>
<dbReference type="GO" id="GO:0016020">
    <property type="term" value="C:membrane"/>
    <property type="evidence" value="ECO:0007669"/>
    <property type="project" value="UniProtKB-SubCell"/>
</dbReference>
<dbReference type="GO" id="GO:0035673">
    <property type="term" value="F:oligopeptide transmembrane transporter activity"/>
    <property type="evidence" value="ECO:0007669"/>
    <property type="project" value="InterPro"/>
</dbReference>
<keyword evidence="5" id="KW-0571">Peptide transport</keyword>
<keyword evidence="8 9" id="KW-0472">Membrane</keyword>
<keyword evidence="6" id="KW-0653">Protein transport</keyword>
<dbReference type="AlphaFoldDB" id="A0A1E4SQP4"/>
<feature type="transmembrane region" description="Helical" evidence="9">
    <location>
        <begin position="431"/>
        <end position="450"/>
    </location>
</feature>
<feature type="transmembrane region" description="Helical" evidence="9">
    <location>
        <begin position="752"/>
        <end position="770"/>
    </location>
</feature>
<dbReference type="GO" id="GO:0015031">
    <property type="term" value="P:protein transport"/>
    <property type="evidence" value="ECO:0007669"/>
    <property type="project" value="UniProtKB-KW"/>
</dbReference>
<dbReference type="PANTHER" id="PTHR22601">
    <property type="entry name" value="ISP4 LIKE PROTEIN"/>
    <property type="match status" value="1"/>
</dbReference>
<dbReference type="RefSeq" id="XP_020066854.1">
    <property type="nucleotide sequence ID" value="XM_020207153.1"/>
</dbReference>
<organism evidence="10 11">
    <name type="scientific">Suhomyces tanzawaensis NRRL Y-17324</name>
    <dbReference type="NCBI Taxonomy" id="984487"/>
    <lineage>
        <taxon>Eukaryota</taxon>
        <taxon>Fungi</taxon>
        <taxon>Dikarya</taxon>
        <taxon>Ascomycota</taxon>
        <taxon>Saccharomycotina</taxon>
        <taxon>Pichiomycetes</taxon>
        <taxon>Debaryomycetaceae</taxon>
        <taxon>Suhomyces</taxon>
    </lineage>
</organism>
<protein>
    <submittedName>
        <fullName evidence="10">OPT-domain-containing protein</fullName>
    </submittedName>
</protein>
<dbReference type="GeneID" id="30981290"/>
<feature type="transmembrane region" description="Helical" evidence="9">
    <location>
        <begin position="255"/>
        <end position="276"/>
    </location>
</feature>
<feature type="transmembrane region" description="Helical" evidence="9">
    <location>
        <begin position="498"/>
        <end position="523"/>
    </location>
</feature>
<keyword evidence="11" id="KW-1185">Reference proteome</keyword>
<feature type="transmembrane region" description="Helical" evidence="9">
    <location>
        <begin position="629"/>
        <end position="653"/>
    </location>
</feature>
<evidence type="ECO:0000256" key="8">
    <source>
        <dbReference type="ARBA" id="ARBA00023136"/>
    </source>
</evidence>
<evidence type="ECO:0000256" key="1">
    <source>
        <dbReference type="ARBA" id="ARBA00004141"/>
    </source>
</evidence>